<reference evidence="3" key="4">
    <citation type="journal article" date="2019" name="J. Gen. Virol.">
        <title>Elucidating the genetic diversity of Phthorimaea operculella granulovirus (PhopGV).</title>
        <authorList>
            <person name="Larem A."/>
            <person name="Ben-Tiba S."/>
            <person name="Wennmann J.T."/>
            <person name="Gueli Alletti G."/>
            <person name="Jehle J.A."/>
        </authorList>
    </citation>
    <scope>NUCLEOTIDE SEQUENCE</scope>
    <source>
        <strain evidence="3">PhopGV-CR3.1</strain>
        <strain evidence="4">PhopGV-CR5.1</strain>
        <strain evidence="5">PhopGV-GR1.1</strain>
        <strain evidence="6">PhopGV-GR1.2</strain>
        <strain evidence="7">PhopGV-GR2.1</strain>
        <strain evidence="8">PhopGV-IT1.1</strain>
        <strain evidence="9">PhopGV-LS1.1</strain>
        <strain evidence="10">PhopGV-LS1.2</strain>
        <strain evidence="11">PhopGV-LS2.1</strain>
        <strain evidence="12">PhopGV-LS3.1</strain>
        <strain evidence="13">PhopGV-R</strain>
        <strain evidence="14">PhopGV-Ym.1</strain>
    </source>
</reference>
<evidence type="ECO:0000313" key="9">
    <source>
        <dbReference type="EMBL" id="QBH66621.1"/>
    </source>
</evidence>
<dbReference type="EMBL" id="MK033576">
    <property type="protein sequence ID" value="QBH67270.1"/>
    <property type="molecule type" value="Genomic_DNA"/>
</dbReference>
<reference evidence="2" key="3">
    <citation type="journal article" date="2016" name="Arch. Virol.">
        <title>The comparative analysis of complete genome sequences from two South African betabaculoviruses: Phthorimaea operculella granulovirus and Plutella xylostella granulovirus.</title>
        <authorList>
            <person name="Jukes M.D."/>
            <person name="Motsoeneng B.M."/>
            <person name="Knox C.M."/>
            <person name="Hill M.P."/>
            <person name="Moore S.D."/>
        </authorList>
    </citation>
    <scope>NUCLEOTIDE SEQUENCE</scope>
    <source>
        <strain evidence="2">SA</strain>
    </source>
</reference>
<dbReference type="EMBL" id="MK033571">
    <property type="protein sequence ID" value="QBH66621.1"/>
    <property type="molecule type" value="Genomic_DNA"/>
</dbReference>
<dbReference type="EMBL" id="KU666536">
    <property type="protein sequence ID" value="ANY57395.1"/>
    <property type="molecule type" value="Genomic_DNA"/>
</dbReference>
<evidence type="ECO:0000313" key="10">
    <source>
        <dbReference type="EMBL" id="QBH66751.1"/>
    </source>
</evidence>
<accession>Q8JS53</accession>
<dbReference type="EMBL" id="AF499596">
    <property type="protein sequence ID" value="AAM70204.1"/>
    <property type="molecule type" value="Genomic_DNA"/>
</dbReference>
<dbReference type="OrthoDB" id="4677at10239"/>
<evidence type="ECO:0000313" key="3">
    <source>
        <dbReference type="EMBL" id="QBH65841.1"/>
    </source>
</evidence>
<evidence type="ECO:0000313" key="11">
    <source>
        <dbReference type="EMBL" id="QBH66881.1"/>
    </source>
</evidence>
<dbReference type="EMBL" id="MK033568">
    <property type="protein sequence ID" value="QBH66231.1"/>
    <property type="molecule type" value="Genomic_DNA"/>
</dbReference>
<reference evidence="1" key="2">
    <citation type="submission" date="2002-04" db="EMBL/GenBank/DDBJ databases">
        <title>The complete sequence of the potato tuber moth, Phthorimaea operculella, granulovirus.</title>
        <authorList>
            <person name="Croizier L."/>
            <person name="Taha A."/>
            <person name="Croizier G."/>
            <person name="Lopez Ferber M."/>
        </authorList>
    </citation>
    <scope>NUCLEOTIDE SEQUENCE</scope>
</reference>
<dbReference type="GeneID" id="949253"/>
<evidence type="ECO:0000313" key="12">
    <source>
        <dbReference type="EMBL" id="QBH67010.1"/>
    </source>
</evidence>
<keyword evidence="15" id="KW-1185">Reference proteome</keyword>
<dbReference type="KEGG" id="vg:949253"/>
<dbReference type="EMBL" id="MK033565">
    <property type="protein sequence ID" value="QBH65841.1"/>
    <property type="molecule type" value="Genomic_DNA"/>
</dbReference>
<evidence type="ECO:0000313" key="1">
    <source>
        <dbReference type="EMBL" id="AAM70204.1"/>
    </source>
</evidence>
<proteinExistence type="predicted"/>
<dbReference type="EMBL" id="MK033572">
    <property type="protein sequence ID" value="QBH66751.1"/>
    <property type="molecule type" value="Genomic_DNA"/>
</dbReference>
<evidence type="ECO:0000313" key="6">
    <source>
        <dbReference type="EMBL" id="QBH66231.1"/>
    </source>
</evidence>
<gene>
    <name evidence="1" type="primary">PhopGV006</name>
    <name evidence="2" type="synonym">ie-1</name>
    <name evidence="2" type="ORF">PhopGVgp006</name>
</gene>
<dbReference type="Proteomes" id="UP000202706">
    <property type="component" value="Segment"/>
</dbReference>
<evidence type="ECO:0000313" key="2">
    <source>
        <dbReference type="EMBL" id="ANY57395.1"/>
    </source>
</evidence>
<organism evidence="1 15">
    <name type="scientific">Phthorimaea operculella granulovirus</name>
    <dbReference type="NCBI Taxonomy" id="192584"/>
    <lineage>
        <taxon>Viruses</taxon>
        <taxon>Viruses incertae sedis</taxon>
        <taxon>Naldaviricetes</taxon>
        <taxon>Lefavirales</taxon>
        <taxon>Baculoviridae</taxon>
        <taxon>Betabaculovirus</taxon>
        <taxon>Betabaculovirus phoperculellae</taxon>
    </lineage>
</organism>
<evidence type="ECO:0000313" key="4">
    <source>
        <dbReference type="EMBL" id="QBH65971.1"/>
    </source>
</evidence>
<dbReference type="EMBL" id="MK033573">
    <property type="protein sequence ID" value="QBH66881.1"/>
    <property type="molecule type" value="Genomic_DNA"/>
</dbReference>
<evidence type="ECO:0000313" key="5">
    <source>
        <dbReference type="EMBL" id="QBH66101.1"/>
    </source>
</evidence>
<evidence type="ECO:0000313" key="14">
    <source>
        <dbReference type="EMBL" id="QBH67270.1"/>
    </source>
</evidence>
<evidence type="ECO:0000313" key="13">
    <source>
        <dbReference type="EMBL" id="QBH67140.1"/>
    </source>
</evidence>
<evidence type="ECO:0000313" key="15">
    <source>
        <dbReference type="Proteomes" id="UP000202706"/>
    </source>
</evidence>
<protein>
    <submittedName>
        <fullName evidence="1">Immediate early protein 1</fullName>
    </submittedName>
</protein>
<dbReference type="EMBL" id="MK033566">
    <property type="protein sequence ID" value="QBH65971.1"/>
    <property type="molecule type" value="Genomic_DNA"/>
</dbReference>
<evidence type="ECO:0000313" key="7">
    <source>
        <dbReference type="EMBL" id="QBH66361.1"/>
    </source>
</evidence>
<dbReference type="EMBL" id="MK033569">
    <property type="protein sequence ID" value="QBH66361.1"/>
    <property type="molecule type" value="Genomic_DNA"/>
</dbReference>
<dbReference type="EMBL" id="MK033570">
    <property type="protein sequence ID" value="QBH66491.1"/>
    <property type="molecule type" value="Genomic_DNA"/>
</dbReference>
<dbReference type="EMBL" id="MK033574">
    <property type="protein sequence ID" value="QBH67010.1"/>
    <property type="molecule type" value="Genomic_DNA"/>
</dbReference>
<name>Q8JS53_9BBAC</name>
<evidence type="ECO:0000313" key="8">
    <source>
        <dbReference type="EMBL" id="QBH66491.1"/>
    </source>
</evidence>
<dbReference type="EMBL" id="MK033575">
    <property type="protein sequence ID" value="QBH67140.1"/>
    <property type="molecule type" value="Genomic_DNA"/>
</dbReference>
<sequence>MMNFDNTFSFDYENTMEVVETEDVYKKQYKLKEKLTERYHKLEQNDIHYKWLNTFKTTTFHMFLCHTQIEYIKNERYPAVVYENEFYDTYGNAYEVLINGCKFYITTELLSKIKTDIESPRDIVTKIDYEQFTPLLQCVMADGATLLQHMCEAMFYTMVVGIPNEDVQCVLKRISMDKCEKIRTKYSWRSEMRKIRKKKEKNCDDVEDETLRKFHKLLKNSVEVSFDAFYKKGRIPNFIVDTTLNHAMYSVEFMLNVFSLKKRITTYVDCVSNLRLMIKDMIGTLYRCDADDFENVCDVVGDYTDVQKFIAKSKSYPKGDVIFSFKQKGDPRYDCRINCFKMDTVHVWVNGTVNKMKKPDIDLPRMLDFGTHHIVSFDHMHNSLLRKAHAETVRLVMRYIISRRCLDLLKNDIDKLPKLHYTKIEY</sequence>
<dbReference type="RefSeq" id="NP_663171.1">
    <property type="nucleotide sequence ID" value="NC_004062.1"/>
</dbReference>
<reference evidence="15" key="1">
    <citation type="journal article" date="2000" name="Virus Genes">
        <title>Comparative analysis of the granulin regions of the Phthorimaea operculella and Spodoptera littoralis granuloviruses.</title>
        <authorList>
            <person name="Taha A."/>
            <person name="Nour-El-Din A."/>
            <person name="Croizier L."/>
            <person name="Ferber M.L."/>
            <person name="Croizier G."/>
        </authorList>
    </citation>
    <scope>NUCLEOTIDE SEQUENCE [LARGE SCALE GENOMIC DNA]</scope>
</reference>
<dbReference type="EMBL" id="MK033567">
    <property type="protein sequence ID" value="QBH66101.1"/>
    <property type="molecule type" value="Genomic_DNA"/>
</dbReference>